<accession>A0AAC9PWU4</accession>
<protein>
    <submittedName>
        <fullName evidence="1">Uncharacterized protein</fullName>
    </submittedName>
</protein>
<gene>
    <name evidence="1" type="ORF">BWR22_08900</name>
</gene>
<name>A0AAC9PWU4_9FLAO</name>
<reference evidence="1 2" key="1">
    <citation type="submission" date="2017-01" db="EMBL/GenBank/DDBJ databases">
        <title>Complete genome of Lacinutrix venerupis DOK2-8 isolated from seawater in Dokdo.</title>
        <authorList>
            <person name="Chi W.-J."/>
            <person name="Kim J.H."/>
        </authorList>
    </citation>
    <scope>NUCLEOTIDE SEQUENCE [LARGE SCALE GENOMIC DNA]</scope>
    <source>
        <strain evidence="1 2">DOK2-8</strain>
    </source>
</reference>
<evidence type="ECO:0000313" key="1">
    <source>
        <dbReference type="EMBL" id="APY00431.1"/>
    </source>
</evidence>
<proteinExistence type="predicted"/>
<keyword evidence="2" id="KW-1185">Reference proteome</keyword>
<dbReference type="Proteomes" id="UP000187506">
    <property type="component" value="Chromosome"/>
</dbReference>
<evidence type="ECO:0000313" key="2">
    <source>
        <dbReference type="Proteomes" id="UP000187506"/>
    </source>
</evidence>
<sequence>MKITDSPYYKKVVETHHLDIGNFYFFENMAVSEVNEGAHLDLSNTQKLLKITNSFYKGKPFSHVSNRINKYSVSPIDFANYCKSLENVESFVAIIYNNYFDEMNTQIEKHFIKKPYYVTDNLNDVFLWKSKNLKNLSA</sequence>
<dbReference type="RefSeq" id="WP_076733337.1">
    <property type="nucleotide sequence ID" value="NZ_CP019352.1"/>
</dbReference>
<organism evidence="1 2">
    <name type="scientific">Lacinutrix venerupis</name>
    <dbReference type="NCBI Taxonomy" id="1486034"/>
    <lineage>
        <taxon>Bacteria</taxon>
        <taxon>Pseudomonadati</taxon>
        <taxon>Bacteroidota</taxon>
        <taxon>Flavobacteriia</taxon>
        <taxon>Flavobacteriales</taxon>
        <taxon>Flavobacteriaceae</taxon>
        <taxon>Lacinutrix</taxon>
    </lineage>
</organism>
<dbReference type="KEGG" id="lvn:BWR22_08900"/>
<dbReference type="EMBL" id="CP019352">
    <property type="protein sequence ID" value="APY00431.1"/>
    <property type="molecule type" value="Genomic_DNA"/>
</dbReference>
<dbReference type="AlphaFoldDB" id="A0AAC9PWU4"/>